<feature type="domain" description="Glutamyl/glutaminyl-tRNA synthetase class Ib catalytic" evidence="11">
    <location>
        <begin position="24"/>
        <end position="331"/>
    </location>
</feature>
<organism evidence="15">
    <name type="scientific">Phytoplasma mali (strain AT)</name>
    <dbReference type="NCBI Taxonomy" id="482235"/>
    <lineage>
        <taxon>Bacteria</taxon>
        <taxon>Bacillati</taxon>
        <taxon>Mycoplasmatota</taxon>
        <taxon>Mollicutes</taxon>
        <taxon>Acholeplasmatales</taxon>
        <taxon>Acholeplasmataceae</taxon>
        <taxon>Candidatus Phytoplasma</taxon>
        <taxon>16SrX (Apple proliferation group)</taxon>
    </lineage>
</organism>
<evidence type="ECO:0000256" key="9">
    <source>
        <dbReference type="NCBIfam" id="TIGR00440"/>
    </source>
</evidence>
<keyword evidence="2" id="KW-0963">Cytoplasm</keyword>
<keyword evidence="15" id="KW-1185">Reference proteome</keyword>
<dbReference type="AlphaFoldDB" id="B3R0M4"/>
<evidence type="ECO:0000313" key="14">
    <source>
        <dbReference type="EMBL" id="CAP18388.1"/>
    </source>
</evidence>
<keyword evidence="5 10" id="KW-0067">ATP-binding</keyword>
<evidence type="ECO:0000256" key="1">
    <source>
        <dbReference type="ARBA" id="ARBA00012836"/>
    </source>
</evidence>
<dbReference type="EC" id="6.1.1.18" evidence="1 9"/>
<dbReference type="GO" id="GO:0004819">
    <property type="term" value="F:glutamine-tRNA ligase activity"/>
    <property type="evidence" value="ECO:0007669"/>
    <property type="project" value="UniProtKB-UniRule"/>
</dbReference>
<dbReference type="Proteomes" id="UP000002020">
    <property type="component" value="Chromosome"/>
</dbReference>
<dbReference type="GO" id="GO:0006425">
    <property type="term" value="P:glutaminyl-tRNA aminoacylation"/>
    <property type="evidence" value="ECO:0007669"/>
    <property type="project" value="UniProtKB-UniRule"/>
</dbReference>
<evidence type="ECO:0000259" key="13">
    <source>
        <dbReference type="Pfam" id="PF20974"/>
    </source>
</evidence>
<dbReference type="InterPro" id="IPR020058">
    <property type="entry name" value="Glu/Gln-tRNA-synth_Ib_cat-dom"/>
</dbReference>
<dbReference type="InterPro" id="IPR014729">
    <property type="entry name" value="Rossmann-like_a/b/a_fold"/>
</dbReference>
<dbReference type="GO" id="GO:0005829">
    <property type="term" value="C:cytosol"/>
    <property type="evidence" value="ECO:0007669"/>
    <property type="project" value="TreeGrafter"/>
</dbReference>
<dbReference type="SUPFAM" id="SSF52374">
    <property type="entry name" value="Nucleotidylyl transferase"/>
    <property type="match status" value="1"/>
</dbReference>
<dbReference type="PANTHER" id="PTHR43097">
    <property type="entry name" value="GLUTAMINE-TRNA LIGASE"/>
    <property type="match status" value="1"/>
</dbReference>
<dbReference type="eggNOG" id="COG0008">
    <property type="taxonomic scope" value="Bacteria"/>
</dbReference>
<dbReference type="EMBL" id="CU469464">
    <property type="protein sequence ID" value="CAP18388.1"/>
    <property type="molecule type" value="Genomic_DNA"/>
</dbReference>
<dbReference type="InterPro" id="IPR020056">
    <property type="entry name" value="Rbsml_bL25/Gln-tRNA_synth_N"/>
</dbReference>
<evidence type="ECO:0000259" key="12">
    <source>
        <dbReference type="Pfam" id="PF03950"/>
    </source>
</evidence>
<dbReference type="Pfam" id="PF20974">
    <property type="entry name" value="tRNA-synt_1c_C2"/>
    <property type="match status" value="1"/>
</dbReference>
<evidence type="ECO:0000256" key="3">
    <source>
        <dbReference type="ARBA" id="ARBA00022598"/>
    </source>
</evidence>
<comment type="catalytic activity">
    <reaction evidence="8">
        <text>tRNA(Gln) + L-glutamine + ATP = L-glutaminyl-tRNA(Gln) + AMP + diphosphate</text>
        <dbReference type="Rhea" id="RHEA:20121"/>
        <dbReference type="Rhea" id="RHEA-COMP:9662"/>
        <dbReference type="Rhea" id="RHEA-COMP:9681"/>
        <dbReference type="ChEBI" id="CHEBI:30616"/>
        <dbReference type="ChEBI" id="CHEBI:33019"/>
        <dbReference type="ChEBI" id="CHEBI:58359"/>
        <dbReference type="ChEBI" id="CHEBI:78442"/>
        <dbReference type="ChEBI" id="CHEBI:78521"/>
        <dbReference type="ChEBI" id="CHEBI:456215"/>
        <dbReference type="EC" id="6.1.1.18"/>
    </reaction>
</comment>
<dbReference type="PANTHER" id="PTHR43097:SF5">
    <property type="entry name" value="GLUTAMATE--TRNA LIGASE"/>
    <property type="match status" value="1"/>
</dbReference>
<feature type="domain" description="tRNA synthetases class I (E and Q) anti-codon binding" evidence="13">
    <location>
        <begin position="451"/>
        <end position="520"/>
    </location>
</feature>
<evidence type="ECO:0000256" key="6">
    <source>
        <dbReference type="ARBA" id="ARBA00022917"/>
    </source>
</evidence>
<dbReference type="Gene3D" id="2.40.240.10">
    <property type="entry name" value="Ribosomal Protein L25, Chain P"/>
    <property type="match status" value="2"/>
</dbReference>
<dbReference type="InterPro" id="IPR050132">
    <property type="entry name" value="Gln/Glu-tRNA_Ligase"/>
</dbReference>
<dbReference type="FunFam" id="3.40.50.620:FF:000037">
    <property type="entry name" value="Glutamine--tRNA ligase cytoplasmic"/>
    <property type="match status" value="1"/>
</dbReference>
<dbReference type="Pfam" id="PF03950">
    <property type="entry name" value="tRNA-synt_1c_C"/>
    <property type="match status" value="1"/>
</dbReference>
<keyword evidence="6 10" id="KW-0648">Protein biosynthesis</keyword>
<keyword evidence="3 10" id="KW-0436">Ligase</keyword>
<dbReference type="InterPro" id="IPR001412">
    <property type="entry name" value="aa-tRNA-synth_I_CS"/>
</dbReference>
<proteinExistence type="inferred from homology"/>
<keyword evidence="4 10" id="KW-0547">Nucleotide-binding</keyword>
<dbReference type="InterPro" id="IPR020059">
    <property type="entry name" value="Glu/Gln-tRNA-synth_Ib_codon-bd"/>
</dbReference>
<keyword evidence="7 10" id="KW-0030">Aminoacyl-tRNA synthetase</keyword>
<evidence type="ECO:0000256" key="10">
    <source>
        <dbReference type="RuleBase" id="RU363037"/>
    </source>
</evidence>
<dbReference type="NCBIfam" id="TIGR00440">
    <property type="entry name" value="glnS"/>
    <property type="match status" value="1"/>
</dbReference>
<evidence type="ECO:0000256" key="2">
    <source>
        <dbReference type="ARBA" id="ARBA00022490"/>
    </source>
</evidence>
<dbReference type="STRING" id="37692.ATP_00201"/>
<dbReference type="InterPro" id="IPR000924">
    <property type="entry name" value="Glu/Gln-tRNA-synth"/>
</dbReference>
<accession>B3R0M4</accession>
<dbReference type="PROSITE" id="PS00178">
    <property type="entry name" value="AA_TRNA_LIGASE_I"/>
    <property type="match status" value="1"/>
</dbReference>
<dbReference type="KEGG" id="pml:ATP_00201"/>
<reference evidence="14 15" key="1">
    <citation type="journal article" date="2008" name="BMC Genomics">
        <title>The linear chromosome of the plant-pathogenic mycoplasma 'Candidatus Phytoplasma mali'.</title>
        <authorList>
            <person name="Kube M."/>
            <person name="Schneider B."/>
            <person name="Kuhl H."/>
            <person name="Dandekar T."/>
            <person name="Heitmann K."/>
            <person name="Migdoll A.M."/>
            <person name="Reinhardt R."/>
            <person name="Seemueller E."/>
        </authorList>
    </citation>
    <scope>NUCLEOTIDE SEQUENCE [LARGE SCALE GENOMIC DNA]</scope>
    <source>
        <strain evidence="14 15">AT</strain>
    </source>
</reference>
<evidence type="ECO:0000256" key="4">
    <source>
        <dbReference type="ARBA" id="ARBA00022741"/>
    </source>
</evidence>
<dbReference type="HOGENOM" id="CLU_001882_2_3_14"/>
<dbReference type="Pfam" id="PF00749">
    <property type="entry name" value="tRNA-synt_1c"/>
    <property type="match status" value="1"/>
</dbReference>
<evidence type="ECO:0000313" key="15">
    <source>
        <dbReference type="Proteomes" id="UP000002020"/>
    </source>
</evidence>
<evidence type="ECO:0000256" key="7">
    <source>
        <dbReference type="ARBA" id="ARBA00023146"/>
    </source>
</evidence>
<feature type="domain" description="Glutamyl/glutaminyl-tRNA synthetase class Ib anti-codon binding" evidence="12">
    <location>
        <begin position="337"/>
        <end position="434"/>
    </location>
</feature>
<dbReference type="SUPFAM" id="SSF50715">
    <property type="entry name" value="Ribosomal protein L25-like"/>
    <property type="match status" value="1"/>
</dbReference>
<dbReference type="InterPro" id="IPR011035">
    <property type="entry name" value="Ribosomal_bL25/Gln-tRNA_synth"/>
</dbReference>
<protein>
    <recommendedName>
        <fullName evidence="1 9">Glutamine--tRNA ligase</fullName>
        <ecNumber evidence="1 9">6.1.1.18</ecNumber>
    </recommendedName>
</protein>
<dbReference type="GO" id="GO:0005524">
    <property type="term" value="F:ATP binding"/>
    <property type="evidence" value="ECO:0007669"/>
    <property type="project" value="UniProtKB-KW"/>
</dbReference>
<evidence type="ECO:0000259" key="11">
    <source>
        <dbReference type="Pfam" id="PF00749"/>
    </source>
</evidence>
<name>B3R0M4_PHYMT</name>
<dbReference type="InterPro" id="IPR049437">
    <property type="entry name" value="tRNA-synt_1c_C2"/>
</dbReference>
<evidence type="ECO:0000256" key="5">
    <source>
        <dbReference type="ARBA" id="ARBA00022840"/>
    </source>
</evidence>
<evidence type="ECO:0000256" key="8">
    <source>
        <dbReference type="ARBA" id="ARBA00048270"/>
    </source>
</evidence>
<comment type="similarity">
    <text evidence="10">Belongs to the class-I aminoacyl-tRNA synthetase family.</text>
</comment>
<gene>
    <name evidence="14" type="primary">glnS</name>
    <name evidence="14" type="ordered locus">ATP_00201</name>
</gene>
<dbReference type="Gene3D" id="3.40.50.620">
    <property type="entry name" value="HUPs"/>
    <property type="match status" value="1"/>
</dbReference>
<sequence>MQKQSNFIKKIMMEDLKKKKYHQIITRFPPEPNGFLHLGHARAIFINFELAKFFNGKTNLRYDDTNPTKEDKIYVNSILEDIKWLGYKPNKILFASDYFLEMYERALKLIKKDKAFVDDLSSKEIFQTRGNLIEPGQNSRYRKRSIEENLNLFQKMKEGFYKNGEKVLRAKIDMKSSNINLRDPVLYRILHAKTLKNVNWFIFPTYDYAHPLEDAIEKISHSLCSLEFENHRVLYDWVIKETEMSHIPTQIEFGKLNITNFILGKRNLKFLVENNLVNGWSDPRMPTLSGLRRKGYTPDSIKNFLLNIGLSKTNFKVKKSMLESFVRDDLQSKTFKMMAVINPLKVTITNYPLNKKEILEFQENNDYLFPTKKIFFSREIYIEKEDFQIKKPDIKYKRLFLNGEVRLLHAYFIKIYDVIKNNHGEVIELLATYDPKTKSGSGFNERKPNGTIHFVEVNTSQKAKFNFFTSMYKNETPQDLKSEFNFKSLETKFGFLDSSVKNFKHLDKFQFIRNGYFVFDKTEEKILNFNEIISLKKSYK</sequence>
<dbReference type="PRINTS" id="PR00987">
    <property type="entry name" value="TRNASYNTHGLU"/>
</dbReference>
<dbReference type="InterPro" id="IPR004514">
    <property type="entry name" value="Gln-tRNA-synth"/>
</dbReference>